<dbReference type="InterPro" id="IPR049402">
    <property type="entry name" value="DZF_dom_C"/>
</dbReference>
<feature type="compositionally biased region" description="Low complexity" evidence="1">
    <location>
        <begin position="239"/>
        <end position="274"/>
    </location>
</feature>
<dbReference type="FunFam" id="3.30.460.10:FF:000010">
    <property type="entry name" value="Zinc finger RNA-binding protein 2"/>
    <property type="match status" value="1"/>
</dbReference>
<feature type="compositionally biased region" description="Basic and acidic residues" evidence="1">
    <location>
        <begin position="777"/>
        <end position="788"/>
    </location>
</feature>
<protein>
    <submittedName>
        <fullName evidence="3">Zinc finger RNA binding protein 2</fullName>
    </submittedName>
</protein>
<dbReference type="GO" id="GO:0008270">
    <property type="term" value="F:zinc ion binding"/>
    <property type="evidence" value="ECO:0007669"/>
    <property type="project" value="InterPro"/>
</dbReference>
<dbReference type="FunFam" id="1.10.1410.40:FF:000001">
    <property type="entry name" value="interleukin enhancer-binding factor 3 isoform X1"/>
    <property type="match status" value="1"/>
</dbReference>
<dbReference type="Pfam" id="PF07528">
    <property type="entry name" value="DZF_N"/>
    <property type="match status" value="1"/>
</dbReference>
<dbReference type="FunFam" id="3.30.160.60:FF:000210">
    <property type="entry name" value="Zinc finger RNA-binding protein 2"/>
    <property type="match status" value="1"/>
</dbReference>
<dbReference type="Pfam" id="PF20965">
    <property type="entry name" value="DZF_C"/>
    <property type="match status" value="1"/>
</dbReference>
<feature type="region of interest" description="Disordered" evidence="1">
    <location>
        <begin position="587"/>
        <end position="627"/>
    </location>
</feature>
<feature type="region of interest" description="Disordered" evidence="1">
    <location>
        <begin position="772"/>
        <end position="799"/>
    </location>
</feature>
<dbReference type="InterPro" id="IPR036236">
    <property type="entry name" value="Znf_C2H2_sf"/>
</dbReference>
<dbReference type="PANTHER" id="PTHR45762">
    <property type="entry name" value="ZINC FINGER RNA-BINDING PROTEIN"/>
    <property type="match status" value="1"/>
</dbReference>
<feature type="compositionally biased region" description="Basic and acidic residues" evidence="1">
    <location>
        <begin position="444"/>
        <end position="457"/>
    </location>
</feature>
<dbReference type="GO" id="GO:0003727">
    <property type="term" value="F:single-stranded RNA binding"/>
    <property type="evidence" value="ECO:0007669"/>
    <property type="project" value="TreeGrafter"/>
</dbReference>
<keyword evidence="4" id="KW-1185">Reference proteome</keyword>
<evidence type="ECO:0000256" key="1">
    <source>
        <dbReference type="SAM" id="MobiDB-lite"/>
    </source>
</evidence>
<reference evidence="3 4" key="1">
    <citation type="journal article" date="2020" name="Nature">
        <title>Six reference-quality genomes reveal evolution of bat adaptations.</title>
        <authorList>
            <person name="Jebb D."/>
            <person name="Huang Z."/>
            <person name="Pippel M."/>
            <person name="Hughes G.M."/>
            <person name="Lavrichenko K."/>
            <person name="Devanna P."/>
            <person name="Winkler S."/>
            <person name="Jermiin L.S."/>
            <person name="Skirmuntt E.C."/>
            <person name="Katzourakis A."/>
            <person name="Burkitt-Gray L."/>
            <person name="Ray D.A."/>
            <person name="Sullivan K.A.M."/>
            <person name="Roscito J.G."/>
            <person name="Kirilenko B.M."/>
            <person name="Davalos L.M."/>
            <person name="Corthals A.P."/>
            <person name="Power M.L."/>
            <person name="Jones G."/>
            <person name="Ransome R.D."/>
            <person name="Dechmann D.K.N."/>
            <person name="Locatelli A.G."/>
            <person name="Puechmaille S.J."/>
            <person name="Fedrigo O."/>
            <person name="Jarvis E.D."/>
            <person name="Hiller M."/>
            <person name="Vernes S.C."/>
            <person name="Myers E.W."/>
            <person name="Teeling E.C."/>
        </authorList>
    </citation>
    <scope>NUCLEOTIDE SEQUENCE [LARGE SCALE GENOMIC DNA]</scope>
    <source>
        <strain evidence="3">MRouAeg1</strain>
        <tissue evidence="3">Muscle</tissue>
    </source>
</reference>
<evidence type="ECO:0000313" key="3">
    <source>
        <dbReference type="EMBL" id="KAF6402902.1"/>
    </source>
</evidence>
<dbReference type="PROSITE" id="PS51703">
    <property type="entry name" value="DZF"/>
    <property type="match status" value="1"/>
</dbReference>
<dbReference type="Gene3D" id="1.10.1410.40">
    <property type="match status" value="1"/>
</dbReference>
<feature type="region of interest" description="Disordered" evidence="1">
    <location>
        <begin position="221"/>
        <end position="279"/>
    </location>
</feature>
<feature type="region of interest" description="Disordered" evidence="1">
    <location>
        <begin position="367"/>
        <end position="477"/>
    </location>
</feature>
<feature type="region of interest" description="Disordered" evidence="1">
    <location>
        <begin position="13"/>
        <end position="101"/>
    </location>
</feature>
<gene>
    <name evidence="3" type="ORF">HJG63_020953</name>
</gene>
<feature type="compositionally biased region" description="Polar residues" evidence="1">
    <location>
        <begin position="147"/>
        <end position="172"/>
    </location>
</feature>
<feature type="region of interest" description="Disordered" evidence="1">
    <location>
        <begin position="935"/>
        <end position="988"/>
    </location>
</feature>
<dbReference type="SUPFAM" id="SSF57667">
    <property type="entry name" value="beta-beta-alpha zinc fingers"/>
    <property type="match status" value="3"/>
</dbReference>
<feature type="compositionally biased region" description="Low complexity" evidence="1">
    <location>
        <begin position="20"/>
        <end position="45"/>
    </location>
</feature>
<dbReference type="SMART" id="SM00572">
    <property type="entry name" value="DZF"/>
    <property type="match status" value="1"/>
</dbReference>
<dbReference type="GO" id="GO:0071011">
    <property type="term" value="C:precatalytic spliceosome"/>
    <property type="evidence" value="ECO:0007669"/>
    <property type="project" value="TreeGrafter"/>
</dbReference>
<dbReference type="EMBL" id="JACASE010000016">
    <property type="protein sequence ID" value="KAF6402902.1"/>
    <property type="molecule type" value="Genomic_DNA"/>
</dbReference>
<proteinExistence type="predicted"/>
<dbReference type="InterPro" id="IPR049401">
    <property type="entry name" value="DZF_dom_N"/>
</dbReference>
<feature type="compositionally biased region" description="Pro residues" evidence="1">
    <location>
        <begin position="46"/>
        <end position="55"/>
    </location>
</feature>
<dbReference type="InterPro" id="IPR006561">
    <property type="entry name" value="DZF_dom"/>
</dbReference>
<dbReference type="AlphaFoldDB" id="A0A7J8BW46"/>
<dbReference type="InterPro" id="IPR003604">
    <property type="entry name" value="Matrin/U1-like-C_Znf_C2H2"/>
</dbReference>
<dbReference type="InterPro" id="IPR043519">
    <property type="entry name" value="NT_sf"/>
</dbReference>
<feature type="compositionally biased region" description="Polar residues" evidence="1">
    <location>
        <begin position="378"/>
        <end position="392"/>
    </location>
</feature>
<name>A0A7J8BW46_ROUAE</name>
<organism evidence="3 4">
    <name type="scientific">Rousettus aegyptiacus</name>
    <name type="common">Egyptian fruit bat</name>
    <name type="synonym">Pteropus aegyptiacus</name>
    <dbReference type="NCBI Taxonomy" id="9407"/>
    <lineage>
        <taxon>Eukaryota</taxon>
        <taxon>Metazoa</taxon>
        <taxon>Chordata</taxon>
        <taxon>Craniata</taxon>
        <taxon>Vertebrata</taxon>
        <taxon>Euteleostomi</taxon>
        <taxon>Mammalia</taxon>
        <taxon>Eutheria</taxon>
        <taxon>Laurasiatheria</taxon>
        <taxon>Chiroptera</taxon>
        <taxon>Yinpterochiroptera</taxon>
        <taxon>Pteropodoidea</taxon>
        <taxon>Pteropodidae</taxon>
        <taxon>Rousettinae</taxon>
        <taxon>Rousettus</taxon>
    </lineage>
</organism>
<dbReference type="PANTHER" id="PTHR45762:SF2">
    <property type="entry name" value="ZINC FINGER RNA-BINDING PROTEIN 2"/>
    <property type="match status" value="1"/>
</dbReference>
<feature type="compositionally biased region" description="Pro residues" evidence="1">
    <location>
        <begin position="221"/>
        <end position="238"/>
    </location>
</feature>
<evidence type="ECO:0000313" key="4">
    <source>
        <dbReference type="Proteomes" id="UP000593571"/>
    </source>
</evidence>
<dbReference type="InterPro" id="IPR013087">
    <property type="entry name" value="Znf_C2H2_type"/>
</dbReference>
<feature type="compositionally biased region" description="Pro residues" evidence="1">
    <location>
        <begin position="596"/>
        <end position="606"/>
    </location>
</feature>
<feature type="compositionally biased region" description="Polar residues" evidence="1">
    <location>
        <begin position="399"/>
        <end position="415"/>
    </location>
</feature>
<dbReference type="SMART" id="SM00451">
    <property type="entry name" value="ZnF_U1"/>
    <property type="match status" value="3"/>
</dbReference>
<accession>A0A7J8BW46</accession>
<dbReference type="FunFam" id="3.30.160.60:FF:002080">
    <property type="entry name" value="Zinc finger RNA-binding protein"/>
    <property type="match status" value="1"/>
</dbReference>
<dbReference type="Gene3D" id="3.30.460.10">
    <property type="entry name" value="Beta Polymerase, domain 2"/>
    <property type="match status" value="1"/>
</dbReference>
<feature type="region of interest" description="Disordered" evidence="1">
    <location>
        <begin position="142"/>
        <end position="172"/>
    </location>
</feature>
<sequence length="988" mass="105622">MAAGDHCGFARGAGAQHSVQPPMALPLPAAGAGFPAQFAPGMGPTETPPFPPTAAQPPGSDGTAGYGGYQPHSIRDFDYGSGPAPVPATAPSSQDSYGCGSLPAASSYENKQCPLPAAGQPQLPATATLCQPGTKGAYCQASGGYGQAQSPQQAPTTGVAQPASAPSSSYTGPLVTSVQPVASVSTSPSYNSASTPYTGPNYPSCDVALYSAASLYYPPLLPPQMQPPPPPPPPPLPKPLDSSLWGGSGSSPRASSASSSVRKPVVPSKLLKPKGGPRQPPLHYCDICKISCAGAQTYREHLEGQKHKKKEAAQKAGVQPNGSPCGVQAKLRCDLCAVSCTGAEAYATHIRGARHQKVFKLHTKLGKPIPTIEPAPGPSSSFQTTCTEQQAPLTMDSPPVTSAKSTAPASCSVHTPSRPEPDKRLALSKAKRVGTPGQQAAGRRPPEGKSTHRKSEGPGEPPTQGGSAEVSGSYCDSQPVGPGYVEEVCNEEGRVSRFHCTLCECSLNDPNARDLHVRGRRHRLQYQKKVNPDLPIAIKLSPRVRKLLEERRREQRRLTRRRLEELRRWHAEMRRYDLCRGRLEEKTQAQDEHPGHSPPSQHPPPLMSRLGAPATTPQPSRRPESHDDRHIMCKHAAIYPSELELLAIRKAVSHVERALRLVSDALAQENSRSPAQEGAERSSVDPSARILTGVMRVGLLAKGLLLRGDRTVRLVLLCSQKPTHALLQRVAEQLPLQLSMVTEDKYEVSTDPEARIVILSCEEPRIRVTVSVTSPLMREDPSTDRGGTEDPPPDPGDILSPEKCLQSLAALRHAKWFQARASGLHPCVVVIRVFRDLCRRVPTWGALPDWAMELLVEKALSSAKGPLSPGDAVRRVLECVASGTLLTDGPGLQDPCERDQVDVLGSMTLQEREDVTASAQHALRMLAFRQTHKLLGMDPLPPPKSRPGARFRKRPSEVGQAEVGEGSRKQACGAERGPVTGRASPTGT</sequence>
<evidence type="ECO:0000259" key="2">
    <source>
        <dbReference type="PROSITE" id="PS51703"/>
    </source>
</evidence>
<feature type="domain" description="DZF" evidence="2">
    <location>
        <begin position="609"/>
        <end position="960"/>
    </location>
</feature>
<dbReference type="Pfam" id="PF12874">
    <property type="entry name" value="zf-met"/>
    <property type="match status" value="3"/>
</dbReference>
<dbReference type="Proteomes" id="UP000593571">
    <property type="component" value="Unassembled WGS sequence"/>
</dbReference>
<dbReference type="GO" id="GO:0003725">
    <property type="term" value="F:double-stranded RNA binding"/>
    <property type="evidence" value="ECO:0007669"/>
    <property type="project" value="TreeGrafter"/>
</dbReference>
<dbReference type="Gene3D" id="3.30.160.60">
    <property type="entry name" value="Classic Zinc Finger"/>
    <property type="match status" value="2"/>
</dbReference>
<comment type="caution">
    <text evidence="3">The sequence shown here is derived from an EMBL/GenBank/DDBJ whole genome shotgun (WGS) entry which is preliminary data.</text>
</comment>
<dbReference type="SMART" id="SM00355">
    <property type="entry name" value="ZnF_C2H2"/>
    <property type="match status" value="3"/>
</dbReference>